<dbReference type="PROSITE" id="PS50206">
    <property type="entry name" value="RHODANESE_3"/>
    <property type="match status" value="1"/>
</dbReference>
<dbReference type="RefSeq" id="WP_014904343.1">
    <property type="nucleotide sequence ID" value="NC_018515.1"/>
</dbReference>
<dbReference type="KEGG" id="dmi:Desmer_3596"/>
<dbReference type="eggNOG" id="COG0607">
    <property type="taxonomic scope" value="Bacteria"/>
</dbReference>
<name>J7IZ84_DESMD</name>
<dbReference type="SUPFAM" id="SSF52821">
    <property type="entry name" value="Rhodanese/Cell cycle control phosphatase"/>
    <property type="match status" value="1"/>
</dbReference>
<dbReference type="PANTHER" id="PTHR43031:SF1">
    <property type="entry name" value="PYRIDINE NUCLEOTIDE-DISULPHIDE OXIDOREDUCTASE"/>
    <property type="match status" value="1"/>
</dbReference>
<dbReference type="Pfam" id="PF00581">
    <property type="entry name" value="Rhodanese"/>
    <property type="match status" value="1"/>
</dbReference>
<keyword evidence="1" id="KW-0812">Transmembrane</keyword>
<keyword evidence="4" id="KW-1185">Reference proteome</keyword>
<dbReference type="AlphaFoldDB" id="J7IZ84"/>
<dbReference type="STRING" id="768704.Desmer_3596"/>
<keyword evidence="1" id="KW-0472">Membrane</keyword>
<organism evidence="3 4">
    <name type="scientific">Desulfosporosinus meridiei (strain ATCC BAA-275 / DSM 13257 / KCTC 12902 / NCIMB 13706 / S10)</name>
    <dbReference type="NCBI Taxonomy" id="768704"/>
    <lineage>
        <taxon>Bacteria</taxon>
        <taxon>Bacillati</taxon>
        <taxon>Bacillota</taxon>
        <taxon>Clostridia</taxon>
        <taxon>Eubacteriales</taxon>
        <taxon>Desulfitobacteriaceae</taxon>
        <taxon>Desulfosporosinus</taxon>
    </lineage>
</organism>
<dbReference type="InterPro" id="IPR001763">
    <property type="entry name" value="Rhodanese-like_dom"/>
</dbReference>
<dbReference type="InterPro" id="IPR036873">
    <property type="entry name" value="Rhodanese-like_dom_sf"/>
</dbReference>
<proteinExistence type="predicted"/>
<dbReference type="SMART" id="SM00450">
    <property type="entry name" value="RHOD"/>
    <property type="match status" value="1"/>
</dbReference>
<sequence length="131" mass="14682">MDQAIIIGSLSVGLLILAVYIKSRGKISQLRIDPQEAKRRLDKEKGIILLDVRSQEEYIDSHIPKSISIPLSVLRQEASSKLPDKQTTIFAYCRSGNRSRAAVKILLKQGYTNVFDLGGIVRWPFRTVSGK</sequence>
<dbReference type="Gene3D" id="3.40.250.10">
    <property type="entry name" value="Rhodanese-like domain"/>
    <property type="match status" value="1"/>
</dbReference>
<evidence type="ECO:0000313" key="4">
    <source>
        <dbReference type="Proteomes" id="UP000005262"/>
    </source>
</evidence>
<dbReference type="GO" id="GO:0016740">
    <property type="term" value="F:transferase activity"/>
    <property type="evidence" value="ECO:0007669"/>
    <property type="project" value="UniProtKB-KW"/>
</dbReference>
<reference evidence="3 4" key="1">
    <citation type="journal article" date="2012" name="J. Bacteriol.">
        <title>Complete genome sequences of Desulfosporosinus orientis DSM765T, Desulfosporosinus youngiae DSM17734T, Desulfosporosinus meridiei DSM13257T, and Desulfosporosinus acidiphilus DSM22704T.</title>
        <authorList>
            <person name="Pester M."/>
            <person name="Brambilla E."/>
            <person name="Alazard D."/>
            <person name="Rattei T."/>
            <person name="Weinmaier T."/>
            <person name="Han J."/>
            <person name="Lucas S."/>
            <person name="Lapidus A."/>
            <person name="Cheng J.F."/>
            <person name="Goodwin L."/>
            <person name="Pitluck S."/>
            <person name="Peters L."/>
            <person name="Ovchinnikova G."/>
            <person name="Teshima H."/>
            <person name="Detter J.C."/>
            <person name="Han C.S."/>
            <person name="Tapia R."/>
            <person name="Land M.L."/>
            <person name="Hauser L."/>
            <person name="Kyrpides N.C."/>
            <person name="Ivanova N.N."/>
            <person name="Pagani I."/>
            <person name="Huntmann M."/>
            <person name="Wei C.L."/>
            <person name="Davenport K.W."/>
            <person name="Daligault H."/>
            <person name="Chain P.S."/>
            <person name="Chen A."/>
            <person name="Mavromatis K."/>
            <person name="Markowitz V."/>
            <person name="Szeto E."/>
            <person name="Mikhailova N."/>
            <person name="Pati A."/>
            <person name="Wagner M."/>
            <person name="Woyke T."/>
            <person name="Ollivier B."/>
            <person name="Klenk H.P."/>
            <person name="Spring S."/>
            <person name="Loy A."/>
        </authorList>
    </citation>
    <scope>NUCLEOTIDE SEQUENCE [LARGE SCALE GENOMIC DNA]</scope>
    <source>
        <strain evidence="4">ATCC BAA-275 / DSM 13257 / NCIMB 13706 / S10</strain>
    </source>
</reference>
<keyword evidence="1" id="KW-1133">Transmembrane helix</keyword>
<dbReference type="EMBL" id="CP003629">
    <property type="protein sequence ID" value="AFQ45434.1"/>
    <property type="molecule type" value="Genomic_DNA"/>
</dbReference>
<dbReference type="Proteomes" id="UP000005262">
    <property type="component" value="Chromosome"/>
</dbReference>
<dbReference type="PANTHER" id="PTHR43031">
    <property type="entry name" value="FAD-DEPENDENT OXIDOREDUCTASE"/>
    <property type="match status" value="1"/>
</dbReference>
<reference evidence="4" key="2">
    <citation type="submission" date="2012-08" db="EMBL/GenBank/DDBJ databases">
        <title>Finished genome of Desulfosporosinus meridiei DSM 13257.</title>
        <authorList>
            <person name="Huntemann M."/>
            <person name="Wei C.-L."/>
            <person name="Han J."/>
            <person name="Detter J.C."/>
            <person name="Han C."/>
            <person name="Davenport K."/>
            <person name="Daligault H."/>
            <person name="Erkkila T."/>
            <person name="Gu W."/>
            <person name="Munk A.C.C."/>
            <person name="Teshima H."/>
            <person name="Xu Y."/>
            <person name="Chain P."/>
            <person name="Tapia R."/>
            <person name="Chen A."/>
            <person name="Krypides N."/>
            <person name="Mavromatis K."/>
            <person name="Markowitz V."/>
            <person name="Szeto E."/>
            <person name="Ivanova N."/>
            <person name="Mikhailova N."/>
            <person name="Ovchinnikova G."/>
            <person name="Pagani I."/>
            <person name="Pati A."/>
            <person name="Goodwin L."/>
            <person name="Peters L."/>
            <person name="Pitluck S."/>
            <person name="Woyke T."/>
            <person name="Pester M."/>
            <person name="Spring S."/>
            <person name="Ollivier B."/>
            <person name="Rattei T."/>
            <person name="Klenk H.-P."/>
            <person name="Wagner M."/>
            <person name="Loy A."/>
        </authorList>
    </citation>
    <scope>NUCLEOTIDE SEQUENCE [LARGE SCALE GENOMIC DNA]</scope>
    <source>
        <strain evidence="4">ATCC BAA-275 / DSM 13257 / NCIMB 13706 / S10</strain>
    </source>
</reference>
<accession>J7IZ84</accession>
<dbReference type="InterPro" id="IPR050229">
    <property type="entry name" value="GlpE_sulfurtransferase"/>
</dbReference>
<evidence type="ECO:0000256" key="1">
    <source>
        <dbReference type="SAM" id="Phobius"/>
    </source>
</evidence>
<gene>
    <name evidence="3" type="ordered locus">Desmer_3596</name>
</gene>
<dbReference type="CDD" id="cd00158">
    <property type="entry name" value="RHOD"/>
    <property type="match status" value="1"/>
</dbReference>
<evidence type="ECO:0000259" key="2">
    <source>
        <dbReference type="PROSITE" id="PS50206"/>
    </source>
</evidence>
<feature type="transmembrane region" description="Helical" evidence="1">
    <location>
        <begin position="6"/>
        <end position="21"/>
    </location>
</feature>
<evidence type="ECO:0000313" key="3">
    <source>
        <dbReference type="EMBL" id="AFQ45434.1"/>
    </source>
</evidence>
<dbReference type="HOGENOM" id="CLU_089574_1_0_9"/>
<protein>
    <submittedName>
        <fullName evidence="3">Rhodanese-related sulfurtransferase</fullName>
    </submittedName>
</protein>
<keyword evidence="3" id="KW-0808">Transferase</keyword>
<dbReference type="OrthoDB" id="9800872at2"/>
<feature type="domain" description="Rhodanese" evidence="2">
    <location>
        <begin position="43"/>
        <end position="129"/>
    </location>
</feature>